<keyword evidence="2" id="KW-1185">Reference proteome</keyword>
<reference evidence="1 2" key="1">
    <citation type="submission" date="2020-01" db="EMBL/GenBank/DDBJ databases">
        <title>Complete genome sequence of Chitinophaga sp. H33E-04 isolated from quinoa roots.</title>
        <authorList>
            <person name="Weon H.-Y."/>
            <person name="Lee S.A."/>
        </authorList>
    </citation>
    <scope>NUCLEOTIDE SEQUENCE [LARGE SCALE GENOMIC DNA]</scope>
    <source>
        <strain evidence="1 2">H33E-04</strain>
    </source>
</reference>
<dbReference type="EMBL" id="CP048113">
    <property type="protein sequence ID" value="QHS63830.1"/>
    <property type="molecule type" value="Genomic_DNA"/>
</dbReference>
<dbReference type="Proteomes" id="UP000476411">
    <property type="component" value="Chromosome"/>
</dbReference>
<proteinExistence type="predicted"/>
<dbReference type="KEGG" id="chih:GWR21_30895"/>
<name>A0A6B9ZN46_9BACT</name>
<evidence type="ECO:0000313" key="1">
    <source>
        <dbReference type="EMBL" id="QHS63830.1"/>
    </source>
</evidence>
<accession>A0A6B9ZN46</accession>
<dbReference type="AlphaFoldDB" id="A0A6B9ZN46"/>
<organism evidence="1 2">
    <name type="scientific">Chitinophaga agri</name>
    <dbReference type="NCBI Taxonomy" id="2703787"/>
    <lineage>
        <taxon>Bacteria</taxon>
        <taxon>Pseudomonadati</taxon>
        <taxon>Bacteroidota</taxon>
        <taxon>Chitinophagia</taxon>
        <taxon>Chitinophagales</taxon>
        <taxon>Chitinophagaceae</taxon>
        <taxon>Chitinophaga</taxon>
    </lineage>
</organism>
<dbReference type="RefSeq" id="WP_162335546.1">
    <property type="nucleotide sequence ID" value="NZ_CP048113.1"/>
</dbReference>
<evidence type="ECO:0000313" key="2">
    <source>
        <dbReference type="Proteomes" id="UP000476411"/>
    </source>
</evidence>
<protein>
    <submittedName>
        <fullName evidence="1">Uncharacterized protein</fullName>
    </submittedName>
</protein>
<gene>
    <name evidence="1" type="ORF">GWR21_30895</name>
</gene>
<sequence>MKKTSIDKEIIHVDYSQENLPASVKNFQPSVYRDGEMYHCILGTDKEQGVFGSGKSVEEAMSEWDKAYQGKKSH</sequence>